<dbReference type="Proteomes" id="UP001066276">
    <property type="component" value="Chromosome 1_2"/>
</dbReference>
<gene>
    <name evidence="1" type="ORF">NDU88_002023</name>
</gene>
<evidence type="ECO:0000313" key="2">
    <source>
        <dbReference type="Proteomes" id="UP001066276"/>
    </source>
</evidence>
<proteinExistence type="predicted"/>
<protein>
    <submittedName>
        <fullName evidence="1">Uncharacterized protein</fullName>
    </submittedName>
</protein>
<reference evidence="1" key="1">
    <citation type="journal article" date="2022" name="bioRxiv">
        <title>Sequencing and chromosome-scale assembly of the giantPleurodeles waltlgenome.</title>
        <authorList>
            <person name="Brown T."/>
            <person name="Elewa A."/>
            <person name="Iarovenko S."/>
            <person name="Subramanian E."/>
            <person name="Araus A.J."/>
            <person name="Petzold A."/>
            <person name="Susuki M."/>
            <person name="Suzuki K.-i.T."/>
            <person name="Hayashi T."/>
            <person name="Toyoda A."/>
            <person name="Oliveira C."/>
            <person name="Osipova E."/>
            <person name="Leigh N.D."/>
            <person name="Simon A."/>
            <person name="Yun M.H."/>
        </authorList>
    </citation>
    <scope>NUCLEOTIDE SEQUENCE</scope>
    <source>
        <strain evidence="1">20211129_DDA</strain>
        <tissue evidence="1">Liver</tissue>
    </source>
</reference>
<dbReference type="AlphaFoldDB" id="A0AAV7W1R6"/>
<comment type="caution">
    <text evidence="1">The sequence shown here is derived from an EMBL/GenBank/DDBJ whole genome shotgun (WGS) entry which is preliminary data.</text>
</comment>
<evidence type="ECO:0000313" key="1">
    <source>
        <dbReference type="EMBL" id="KAJ1206621.1"/>
    </source>
</evidence>
<sequence length="134" mass="14575">MKEGYAIYRDDEIAAQFGDVYCELYAAQSTNPETVGDCLQAANITCLSGSQAEELDQPIRIKEGCVIFSAWALAQLSPPQPAADHRYTAHLNQGSGGAPPQGTLFLRLLRCPGESQGVLLSKQLGRRSSLSRRY</sequence>
<dbReference type="EMBL" id="JANPWB010000002">
    <property type="protein sequence ID" value="KAJ1206621.1"/>
    <property type="molecule type" value="Genomic_DNA"/>
</dbReference>
<keyword evidence="2" id="KW-1185">Reference proteome</keyword>
<name>A0AAV7W1R6_PLEWA</name>
<organism evidence="1 2">
    <name type="scientific">Pleurodeles waltl</name>
    <name type="common">Iberian ribbed newt</name>
    <dbReference type="NCBI Taxonomy" id="8319"/>
    <lineage>
        <taxon>Eukaryota</taxon>
        <taxon>Metazoa</taxon>
        <taxon>Chordata</taxon>
        <taxon>Craniata</taxon>
        <taxon>Vertebrata</taxon>
        <taxon>Euteleostomi</taxon>
        <taxon>Amphibia</taxon>
        <taxon>Batrachia</taxon>
        <taxon>Caudata</taxon>
        <taxon>Salamandroidea</taxon>
        <taxon>Salamandridae</taxon>
        <taxon>Pleurodelinae</taxon>
        <taxon>Pleurodeles</taxon>
    </lineage>
</organism>
<accession>A0AAV7W1R6</accession>